<dbReference type="InterPro" id="IPR008978">
    <property type="entry name" value="HSP20-like_chaperone"/>
</dbReference>
<organism evidence="1 2">
    <name type="scientific">Tetracentron sinense</name>
    <name type="common">Spur-leaf</name>
    <dbReference type="NCBI Taxonomy" id="13715"/>
    <lineage>
        <taxon>Eukaryota</taxon>
        <taxon>Viridiplantae</taxon>
        <taxon>Streptophyta</taxon>
        <taxon>Embryophyta</taxon>
        <taxon>Tracheophyta</taxon>
        <taxon>Spermatophyta</taxon>
        <taxon>Magnoliopsida</taxon>
        <taxon>Trochodendrales</taxon>
        <taxon>Trochodendraceae</taxon>
        <taxon>Tetracentron</taxon>
    </lineage>
</organism>
<name>A0A834ZLZ3_TETSI</name>
<keyword evidence="2" id="KW-1185">Reference proteome</keyword>
<sequence>MDVQENNCPPRPFEASLNDQRNDMKFNIDEGQQYCQEYQTDRKESEQTYMRYCGGTARSDFTNGNASASATRGMRKKRRIGDPPQMQMLHPNVHMKVFNQDQIEDTVPARTCDLEGPSMITLVTNPKVEQCTSNASIHLTGTAKEGRAGPPVGLVDIGISNAAYFFRVALPGVKKDHGQFSCEIERSGKVHIRGMIMTGERSILRKSRVFVMKTQHFCPPGPFTISFSLPGPVDPRLFSPEFRSDGIFEAVLMKYGISLQPS</sequence>
<dbReference type="OrthoDB" id="1211981at2759"/>
<dbReference type="EMBL" id="JABCRI010000002">
    <property type="protein sequence ID" value="KAF8409884.1"/>
    <property type="molecule type" value="Genomic_DNA"/>
</dbReference>
<proteinExistence type="predicted"/>
<dbReference type="FunFam" id="2.60.40.790:FF:000049">
    <property type="entry name" value="Increased DNA methylation 3"/>
    <property type="match status" value="1"/>
</dbReference>
<gene>
    <name evidence="1" type="ORF">HHK36_002402</name>
</gene>
<dbReference type="Gene3D" id="2.60.40.790">
    <property type="match status" value="1"/>
</dbReference>
<dbReference type="PANTHER" id="PTHR34661">
    <property type="entry name" value="INCREASED DNA METHYLATION 3"/>
    <property type="match status" value="1"/>
</dbReference>
<comment type="caution">
    <text evidence="1">The sequence shown here is derived from an EMBL/GenBank/DDBJ whole genome shotgun (WGS) entry which is preliminary data.</text>
</comment>
<dbReference type="Proteomes" id="UP000655225">
    <property type="component" value="Unassembled WGS sequence"/>
</dbReference>
<dbReference type="InterPro" id="IPR039321">
    <property type="entry name" value="IDM2/3-like"/>
</dbReference>
<dbReference type="PANTHER" id="PTHR34661:SF1">
    <property type="entry name" value="INCREASED DNA METHYLATION 3"/>
    <property type="match status" value="1"/>
</dbReference>
<dbReference type="AlphaFoldDB" id="A0A834ZLZ3"/>
<protein>
    <submittedName>
        <fullName evidence="1">Uncharacterized protein</fullName>
    </submittedName>
</protein>
<accession>A0A834ZLZ3</accession>
<dbReference type="GO" id="GO:0005634">
    <property type="term" value="C:nucleus"/>
    <property type="evidence" value="ECO:0007669"/>
    <property type="project" value="TreeGrafter"/>
</dbReference>
<evidence type="ECO:0000313" key="2">
    <source>
        <dbReference type="Proteomes" id="UP000655225"/>
    </source>
</evidence>
<dbReference type="CDD" id="cd06464">
    <property type="entry name" value="ACD_sHsps-like"/>
    <property type="match status" value="1"/>
</dbReference>
<reference evidence="1 2" key="1">
    <citation type="submission" date="2020-04" db="EMBL/GenBank/DDBJ databases">
        <title>Plant Genome Project.</title>
        <authorList>
            <person name="Zhang R.-G."/>
        </authorList>
    </citation>
    <scope>NUCLEOTIDE SEQUENCE [LARGE SCALE GENOMIC DNA]</scope>
    <source>
        <strain evidence="1">YNK0</strain>
        <tissue evidence="1">Leaf</tissue>
    </source>
</reference>
<evidence type="ECO:0000313" key="1">
    <source>
        <dbReference type="EMBL" id="KAF8409884.1"/>
    </source>
</evidence>